<dbReference type="EMBL" id="OZ075119">
    <property type="protein sequence ID" value="CAL5096726.1"/>
    <property type="molecule type" value="Genomic_DNA"/>
</dbReference>
<reference evidence="4" key="1">
    <citation type="submission" date="2024-06" db="EMBL/GenBank/DDBJ databases">
        <authorList>
            <person name="Ryan C."/>
        </authorList>
    </citation>
    <scope>NUCLEOTIDE SEQUENCE [LARGE SCALE GENOMIC DNA]</scope>
</reference>
<gene>
    <name evidence="3" type="ORF">URODEC1_LOCUS117237</name>
</gene>
<dbReference type="InterPro" id="IPR023214">
    <property type="entry name" value="HAD_sf"/>
</dbReference>
<reference evidence="3 4" key="2">
    <citation type="submission" date="2024-10" db="EMBL/GenBank/DDBJ databases">
        <authorList>
            <person name="Ryan C."/>
        </authorList>
    </citation>
    <scope>NUCLEOTIDE SEQUENCE [LARGE SCALE GENOMIC DNA]</scope>
</reference>
<evidence type="ECO:0000256" key="2">
    <source>
        <dbReference type="SAM" id="SignalP"/>
    </source>
</evidence>
<dbReference type="InterPro" id="IPR005519">
    <property type="entry name" value="Acid_phosphat_B-like"/>
</dbReference>
<dbReference type="SUPFAM" id="SSF56784">
    <property type="entry name" value="HAD-like"/>
    <property type="match status" value="1"/>
</dbReference>
<dbReference type="PANTHER" id="PTHR31284">
    <property type="entry name" value="ACID PHOSPHATASE-LIKE PROTEIN"/>
    <property type="match status" value="1"/>
</dbReference>
<dbReference type="Gene3D" id="3.40.50.1000">
    <property type="entry name" value="HAD superfamily/HAD-like"/>
    <property type="match status" value="1"/>
</dbReference>
<evidence type="ECO:0000313" key="4">
    <source>
        <dbReference type="Proteomes" id="UP001497457"/>
    </source>
</evidence>
<dbReference type="InterPro" id="IPR036412">
    <property type="entry name" value="HAD-like_sf"/>
</dbReference>
<keyword evidence="4" id="KW-1185">Reference proteome</keyword>
<accession>A0ABC9GLR0</accession>
<proteinExistence type="predicted"/>
<evidence type="ECO:0000313" key="3">
    <source>
        <dbReference type="EMBL" id="CAL5096726.1"/>
    </source>
</evidence>
<feature type="chain" id="PRO_5044747068" description="Acid phosphatase 1" evidence="2">
    <location>
        <begin position="19"/>
        <end position="234"/>
    </location>
</feature>
<evidence type="ECO:0008006" key="5">
    <source>
        <dbReference type="Google" id="ProtNLM"/>
    </source>
</evidence>
<keyword evidence="1 2" id="KW-0732">Signal</keyword>
<dbReference type="AlphaFoldDB" id="A0ABC9GLR0"/>
<protein>
    <recommendedName>
        <fullName evidence="5">Acid phosphatase 1</fullName>
    </recommendedName>
</protein>
<name>A0ABC9GLR0_9POAL</name>
<dbReference type="Proteomes" id="UP001497457">
    <property type="component" value="Chromosome 9rd"/>
</dbReference>
<evidence type="ECO:0000256" key="1">
    <source>
        <dbReference type="ARBA" id="ARBA00022729"/>
    </source>
</evidence>
<organism evidence="3 4">
    <name type="scientific">Urochloa decumbens</name>
    <dbReference type="NCBI Taxonomy" id="240449"/>
    <lineage>
        <taxon>Eukaryota</taxon>
        <taxon>Viridiplantae</taxon>
        <taxon>Streptophyta</taxon>
        <taxon>Embryophyta</taxon>
        <taxon>Tracheophyta</taxon>
        <taxon>Spermatophyta</taxon>
        <taxon>Magnoliopsida</taxon>
        <taxon>Liliopsida</taxon>
        <taxon>Poales</taxon>
        <taxon>Poaceae</taxon>
        <taxon>PACMAD clade</taxon>
        <taxon>Panicoideae</taxon>
        <taxon>Panicodae</taxon>
        <taxon>Paniceae</taxon>
        <taxon>Melinidinae</taxon>
        <taxon>Urochloa</taxon>
    </lineage>
</organism>
<dbReference type="PANTHER" id="PTHR31284:SF19">
    <property type="entry name" value="VEGETATIVE STORAGE PROTEIN 1-RELATED"/>
    <property type="match status" value="1"/>
</dbReference>
<feature type="signal peptide" evidence="2">
    <location>
        <begin position="1"/>
        <end position="18"/>
    </location>
</feature>
<sequence>MAKLALLVAFLASSSSYGASSPELRGLWTRAERAVEAAAESFVEEDVAAPVIHALRPRVGSADPDPPGAIVDEAIAYTEGFKLSGNDANKKGKEKKRLWLFDIDETLLSSLPYYATHSYGESRRRCQRPETQRLYDVAEFKGIERVLLSNRKEDLRNVIEANLRLRGFSDWFKLLLKPIDCNGTAIVYKSGERKKLQDAGHVIVGSIGDQWSNLVGLAEGKRIFKLPNPLYYVR</sequence>
<dbReference type="Pfam" id="PF03767">
    <property type="entry name" value="Acid_phosphat_B"/>
    <property type="match status" value="1"/>
</dbReference>